<accession>A0A1A0PM07</accession>
<sequence>MSGFGNYLGATMGTSTNEEGRSGAVYDNSFVTNPNYPKRADLVTDDGDFEEIPEKWAEKDTVVDYKPNSALLGEVPGLISDNSTYLEVQDKLNGPDKLNWEDKEFVFMRKEKDSLNLDAIAALAKNWRDRGTDLKKNSEEFKESVDKEITGKWSGESAAAAEAASQQVTKSAIYDFSPAAEAVAKRLDELHSAFAQIHRDFPDKYDNNDLLDDGKFNAKELDDAIESYNNRYEVDGSGHLRKRDGGGYVTAADALKELEELNRSIEAYRTAVQLFQHVYNPVVEAVTQNFPHLPTPPNMKYGDPTGPGGPGGPGGDPAGPGGPGGTSPFKPGGPGVGTSPFDKSAFDKLNANKPTDFDKLKPIDQKPIDQKDLTTDPTKDALDSLTDPTKSAMDTATNAAKDAIGQAMDAAKNAAGQNPLGDMPKGPPEGVLGLGPQGLGGAAAGAGKGAGGAGGGVPLRGLPSGLPSSAPATAAAKMPVGATGAGAGLGAGAGSPGAGAPAAGQRAGDQNGKGHQVNKALRRKKNGKDVIGDSDASVPVVGADEEAEQQEKSPADKSETRRRIPQRGTTWQPDSAVQPGPARPARGQQFTPGRSE</sequence>
<feature type="region of interest" description="Disordered" evidence="1">
    <location>
        <begin position="414"/>
        <end position="596"/>
    </location>
</feature>
<evidence type="ECO:0000313" key="3">
    <source>
        <dbReference type="Proteomes" id="UP000093779"/>
    </source>
</evidence>
<comment type="caution">
    <text evidence="2">The sequence shown here is derived from an EMBL/GenBank/DDBJ whole genome shotgun (WGS) entry which is preliminary data.</text>
</comment>
<dbReference type="Proteomes" id="UP000093779">
    <property type="component" value="Unassembled WGS sequence"/>
</dbReference>
<dbReference type="AlphaFoldDB" id="A0A1A0PM07"/>
<reference evidence="2 3" key="1">
    <citation type="submission" date="2016-06" db="EMBL/GenBank/DDBJ databases">
        <authorList>
            <person name="Kjaerup R.B."/>
            <person name="Dalgaard T.S."/>
            <person name="Juul-Madsen H.R."/>
        </authorList>
    </citation>
    <scope>NUCLEOTIDE SEQUENCE [LARGE SCALE GENOMIC DNA]</scope>
    <source>
        <strain evidence="2 3">ACS1953</strain>
    </source>
</reference>
<feature type="compositionally biased region" description="Gly residues" evidence="1">
    <location>
        <begin position="432"/>
        <end position="458"/>
    </location>
</feature>
<gene>
    <name evidence="2" type="ORF">A5726_22640</name>
</gene>
<feature type="compositionally biased region" description="Basic and acidic residues" evidence="1">
    <location>
        <begin position="549"/>
        <end position="562"/>
    </location>
</feature>
<feature type="compositionally biased region" description="Gly residues" evidence="1">
    <location>
        <begin position="483"/>
        <end position="497"/>
    </location>
</feature>
<proteinExistence type="predicted"/>
<evidence type="ECO:0000256" key="1">
    <source>
        <dbReference type="SAM" id="MobiDB-lite"/>
    </source>
</evidence>
<dbReference type="RefSeq" id="WP_064898443.1">
    <property type="nucleotide sequence ID" value="NZ_JAYXBT010000002.1"/>
</dbReference>
<feature type="region of interest" description="Disordered" evidence="1">
    <location>
        <begin position="290"/>
        <end position="394"/>
    </location>
</feature>
<dbReference type="EMBL" id="LZHX01000083">
    <property type="protein sequence ID" value="OBF14983.1"/>
    <property type="molecule type" value="Genomic_DNA"/>
</dbReference>
<feature type="compositionally biased region" description="Basic and acidic residues" evidence="1">
    <location>
        <begin position="355"/>
        <end position="382"/>
    </location>
</feature>
<evidence type="ECO:0000313" key="2">
    <source>
        <dbReference type="EMBL" id="OBF14983.1"/>
    </source>
</evidence>
<feature type="compositionally biased region" description="Gly residues" evidence="1">
    <location>
        <begin position="305"/>
        <end position="325"/>
    </location>
</feature>
<protein>
    <submittedName>
        <fullName evidence="2">Uncharacterized protein</fullName>
    </submittedName>
</protein>
<organism evidence="2 3">
    <name type="scientific">Mycolicibacterium conceptionense</name>
    <dbReference type="NCBI Taxonomy" id="451644"/>
    <lineage>
        <taxon>Bacteria</taxon>
        <taxon>Bacillati</taxon>
        <taxon>Actinomycetota</taxon>
        <taxon>Actinomycetes</taxon>
        <taxon>Mycobacteriales</taxon>
        <taxon>Mycobacteriaceae</taxon>
        <taxon>Mycolicibacterium</taxon>
    </lineage>
</organism>
<name>A0A1A0PM07_9MYCO</name>
<feature type="compositionally biased region" description="Low complexity" evidence="1">
    <location>
        <begin position="498"/>
        <end position="508"/>
    </location>
</feature>